<dbReference type="InterPro" id="IPR012808">
    <property type="entry name" value="CHP02453"/>
</dbReference>
<dbReference type="Pfam" id="PF09365">
    <property type="entry name" value="DUF2461"/>
    <property type="match status" value="2"/>
</dbReference>
<dbReference type="SUPFAM" id="SSF55811">
    <property type="entry name" value="Nudix"/>
    <property type="match status" value="1"/>
</dbReference>
<dbReference type="AlphaFoldDB" id="A0A8H2XT86"/>
<feature type="compositionally biased region" description="Acidic residues" evidence="1">
    <location>
        <begin position="390"/>
        <end position="400"/>
    </location>
</feature>
<feature type="region of interest" description="Disordered" evidence="1">
    <location>
        <begin position="373"/>
        <end position="639"/>
    </location>
</feature>
<feature type="compositionally biased region" description="Polar residues" evidence="1">
    <location>
        <begin position="414"/>
        <end position="423"/>
    </location>
</feature>
<protein>
    <recommendedName>
        <fullName evidence="2">Nudix hydrolase domain-containing protein</fullName>
    </recommendedName>
</protein>
<feature type="compositionally biased region" description="Basic residues" evidence="1">
    <location>
        <begin position="602"/>
        <end position="621"/>
    </location>
</feature>
<dbReference type="EMBL" id="CAJMWV010001191">
    <property type="protein sequence ID" value="CAE6430052.1"/>
    <property type="molecule type" value="Genomic_DNA"/>
</dbReference>
<accession>A0A8H2XT86</accession>
<name>A0A8H2XT86_9AGAM</name>
<dbReference type="Pfam" id="PF15916">
    <property type="entry name" value="DUF4743"/>
    <property type="match status" value="1"/>
</dbReference>
<proteinExistence type="predicted"/>
<sequence length="938" mass="104049">MSLLPIIEVVDNFKPAALSTQKFVPFYLSLESTQPQDIIGQIAPEVAEKIISYPAGTFAIKLVDNSGSASQPSDNTYPPSTTHIKAIAFDERLRTVDERSEAIERASLEWRSQGFFAGAFGGKLWRNERYSIYVHPFKNVGVGGEVAFGLERAACELFGFVTYGVHMTMYTSDYRIWVPRRSKSKQTWPGFLDNSVAGGIPVGMTPFDSMVKECEEEASIAEDVARKHLKTVGAVSYFFQNVRGNLQPEVEYIYDMLCPSADDPAFVPKPLDGEVESFELMSWDAVIEKMKAGEFKRNSALATTLLLTTFKNTPHLRMPNSNMPPRHAKKPVDTQPSSSDSEHEAPSKSLAAKVKSKLKSIVGLETNDAKPAVATKKRKRTNAAAKHQGEDDDEDDDDEEPAKRVSPRKPRAKPSQQKTTPPKRSSAKRAKVPATRSKTTREDSESSESEDELATAPVSPVKPRAKGKNKVAASTLQKPVSGRAHKSTSNNARRKSSTTSAHKTRKAQDDYDSSIRELTHSSNSPTPSETSDTRGSADYDPEDEDAQHKHDEDEAEEEAALETMEIDSDALDDESDFGPHKIAERASVSPTKKRATPPSKAGKSRKSVAAKGTRKSVGKRAKKEETSEEEYQSDESGPITVGKVVQAPQTGRVPPGQISQNTFDFLINLQDPEKNDREWFKLHEPVYRLAEKEWVAFVDAWVTTLVEVDDQIPPLPPKDIIHRIYRDDRRCGLATTKHPIKQTSRQVLLDLVGKEYSRRITCECLVCPVPFFCILNLDLISSIKPGGGSLVAAGAWGPGKNELQTIRNVIQRNHGRRLRRIIAEPSFVKYFGEPKPLATKGKEPKRQSIFGAEDELKVAPAGVKKDHPDIDLLKCRSFAVVHRFTDAQVLKKGFLENILKPVLVEMRPFVHCLNDYMTLPLDEMSESSSSSSSSSDEE</sequence>
<organism evidence="3 4">
    <name type="scientific">Rhizoctonia solani</name>
    <dbReference type="NCBI Taxonomy" id="456999"/>
    <lineage>
        <taxon>Eukaryota</taxon>
        <taxon>Fungi</taxon>
        <taxon>Dikarya</taxon>
        <taxon>Basidiomycota</taxon>
        <taxon>Agaricomycotina</taxon>
        <taxon>Agaricomycetes</taxon>
        <taxon>Cantharellales</taxon>
        <taxon>Ceratobasidiaceae</taxon>
        <taxon>Rhizoctonia</taxon>
    </lineage>
</organism>
<feature type="domain" description="Nudix hydrolase" evidence="2">
    <location>
        <begin position="150"/>
        <end position="303"/>
    </location>
</feature>
<dbReference type="InterPro" id="IPR031804">
    <property type="entry name" value="DUF4743"/>
</dbReference>
<dbReference type="Proteomes" id="UP000663831">
    <property type="component" value="Unassembled WGS sequence"/>
</dbReference>
<dbReference type="PROSITE" id="PS51462">
    <property type="entry name" value="NUDIX"/>
    <property type="match status" value="1"/>
</dbReference>
<comment type="caution">
    <text evidence="3">The sequence shown here is derived from an EMBL/GenBank/DDBJ whole genome shotgun (WGS) entry which is preliminary data.</text>
</comment>
<dbReference type="InterPro" id="IPR015797">
    <property type="entry name" value="NUDIX_hydrolase-like_dom_sf"/>
</dbReference>
<feature type="compositionally biased region" description="Polar residues" evidence="1">
    <location>
        <begin position="520"/>
        <end position="530"/>
    </location>
</feature>
<feature type="compositionally biased region" description="Acidic residues" evidence="1">
    <location>
        <begin position="553"/>
        <end position="576"/>
    </location>
</feature>
<dbReference type="CDD" id="cd03676">
    <property type="entry name" value="NUDIX_Tnr3_like"/>
    <property type="match status" value="1"/>
</dbReference>
<dbReference type="PANTHER" id="PTHR36452:SF1">
    <property type="entry name" value="DUF2461 DOMAIN-CONTAINING PROTEIN"/>
    <property type="match status" value="1"/>
</dbReference>
<evidence type="ECO:0000256" key="1">
    <source>
        <dbReference type="SAM" id="MobiDB-lite"/>
    </source>
</evidence>
<dbReference type="PANTHER" id="PTHR36452">
    <property type="entry name" value="CHROMOSOME 12, WHOLE GENOME SHOTGUN SEQUENCE"/>
    <property type="match status" value="1"/>
</dbReference>
<gene>
    <name evidence="3" type="ORF">RDB_LOCUS42290</name>
</gene>
<evidence type="ECO:0000313" key="3">
    <source>
        <dbReference type="EMBL" id="CAE6430052.1"/>
    </source>
</evidence>
<feature type="region of interest" description="Disordered" evidence="1">
    <location>
        <begin position="312"/>
        <end position="352"/>
    </location>
</feature>
<reference evidence="3" key="1">
    <citation type="submission" date="2021-01" db="EMBL/GenBank/DDBJ databases">
        <authorList>
            <person name="Kaushik A."/>
        </authorList>
    </citation>
    <scope>NUCLEOTIDE SEQUENCE</scope>
    <source>
        <strain evidence="3">AG3-1AP</strain>
    </source>
</reference>
<dbReference type="InterPro" id="IPR000086">
    <property type="entry name" value="NUDIX_hydrolase_dom"/>
</dbReference>
<dbReference type="Gene3D" id="3.90.79.10">
    <property type="entry name" value="Nucleoside Triphosphate Pyrophosphohydrolase"/>
    <property type="match status" value="1"/>
</dbReference>
<dbReference type="Pfam" id="PF00293">
    <property type="entry name" value="NUDIX"/>
    <property type="match status" value="1"/>
</dbReference>
<feature type="compositionally biased region" description="Polar residues" evidence="1">
    <location>
        <begin position="487"/>
        <end position="501"/>
    </location>
</feature>
<evidence type="ECO:0000259" key="2">
    <source>
        <dbReference type="PROSITE" id="PS51462"/>
    </source>
</evidence>
<feature type="compositionally biased region" description="Basic and acidic residues" evidence="1">
    <location>
        <begin position="506"/>
        <end position="519"/>
    </location>
</feature>
<evidence type="ECO:0000313" key="4">
    <source>
        <dbReference type="Proteomes" id="UP000663831"/>
    </source>
</evidence>